<dbReference type="EMBL" id="JANJYJ010000009">
    <property type="protein sequence ID" value="KAK3189742.1"/>
    <property type="molecule type" value="Genomic_DNA"/>
</dbReference>
<organism evidence="2 3">
    <name type="scientific">Dipteronia sinensis</name>
    <dbReference type="NCBI Taxonomy" id="43782"/>
    <lineage>
        <taxon>Eukaryota</taxon>
        <taxon>Viridiplantae</taxon>
        <taxon>Streptophyta</taxon>
        <taxon>Embryophyta</taxon>
        <taxon>Tracheophyta</taxon>
        <taxon>Spermatophyta</taxon>
        <taxon>Magnoliopsida</taxon>
        <taxon>eudicotyledons</taxon>
        <taxon>Gunneridae</taxon>
        <taxon>Pentapetalae</taxon>
        <taxon>rosids</taxon>
        <taxon>malvids</taxon>
        <taxon>Sapindales</taxon>
        <taxon>Sapindaceae</taxon>
        <taxon>Hippocastanoideae</taxon>
        <taxon>Acereae</taxon>
        <taxon>Dipteronia</taxon>
    </lineage>
</organism>
<comment type="caution">
    <text evidence="2">The sequence shown here is derived from an EMBL/GenBank/DDBJ whole genome shotgun (WGS) entry which is preliminary data.</text>
</comment>
<dbReference type="Gene3D" id="3.60.10.10">
    <property type="entry name" value="Endonuclease/exonuclease/phosphatase"/>
    <property type="match status" value="1"/>
</dbReference>
<feature type="region of interest" description="Disordered" evidence="1">
    <location>
        <begin position="81"/>
        <end position="101"/>
    </location>
</feature>
<reference evidence="2" key="1">
    <citation type="journal article" date="2023" name="Plant J.">
        <title>Genome sequences and population genomics provide insights into the demographic history, inbreeding, and mutation load of two 'living fossil' tree species of Dipteronia.</title>
        <authorList>
            <person name="Feng Y."/>
            <person name="Comes H.P."/>
            <person name="Chen J."/>
            <person name="Zhu S."/>
            <person name="Lu R."/>
            <person name="Zhang X."/>
            <person name="Li P."/>
            <person name="Qiu J."/>
            <person name="Olsen K.M."/>
            <person name="Qiu Y."/>
        </authorList>
    </citation>
    <scope>NUCLEOTIDE SEQUENCE</scope>
    <source>
        <strain evidence="2">NBL</strain>
    </source>
</reference>
<dbReference type="AlphaFoldDB" id="A0AAD9ZTH3"/>
<evidence type="ECO:0008006" key="4">
    <source>
        <dbReference type="Google" id="ProtNLM"/>
    </source>
</evidence>
<dbReference type="InterPro" id="IPR036691">
    <property type="entry name" value="Endo/exonu/phosph_ase_sf"/>
</dbReference>
<sequence length="554" mass="63321">MVWIDEATVSKQQLDKGKLLILAPLDKLLTYEVLVKVDAERKLAKESREGSYDDVSSPVYDRIRAGEVVIFRDRDKMESGKVDRRGSVNSPMSAWKKVGGKSGDLDKGKRCWIQKLKSKPWFRSDIPRQQNQVVDQGNQELNLGEYNDMGLDGMDSQLGLVSGLEEVIKQGHLVESKEKLLKNAKRSRDLKTQFRDSGRTQEGDGTEFTSKDLREEWELDEEVAKVLEIGAALGFDFNKNEDDIVEYVTLREKEDEARKEVKKRRKVGRVVVNQKLAVFFIQETELSAVDNSILRSLGGVELTKGIGVDAVGSAGGLITMWSEDLVTIKDCISSKWCIILVGLLKKLDKKVVFCNVYAPNLESERRELWGYIISAQQSFPMSGCIKGDFNTVLYPSERKGGVFNKWSARAFNNFILQSKLVDLPMHGDHCAITLGVARMNWEPRPFRFDNVWLDDKELMEESKLRVSKYKIKSWAVSKVKDQVTTKAWEDWLGKIDEKATGDGWSNSLRQERLETITGLWKTLRMEEQQWRQKSRVKWLLEGDKNSKFFHCVAT</sequence>
<accession>A0AAD9ZTH3</accession>
<gene>
    <name evidence="2" type="ORF">Dsin_029303</name>
</gene>
<evidence type="ECO:0000313" key="3">
    <source>
        <dbReference type="Proteomes" id="UP001281410"/>
    </source>
</evidence>
<name>A0AAD9ZTH3_9ROSI</name>
<evidence type="ECO:0000256" key="1">
    <source>
        <dbReference type="SAM" id="MobiDB-lite"/>
    </source>
</evidence>
<keyword evidence="3" id="KW-1185">Reference proteome</keyword>
<evidence type="ECO:0000313" key="2">
    <source>
        <dbReference type="EMBL" id="KAK3189742.1"/>
    </source>
</evidence>
<protein>
    <recommendedName>
        <fullName evidence="4">Endonuclease/exonuclease/phosphatase domain-containing protein</fullName>
    </recommendedName>
</protein>
<dbReference type="Proteomes" id="UP001281410">
    <property type="component" value="Unassembled WGS sequence"/>
</dbReference>
<dbReference type="SUPFAM" id="SSF56219">
    <property type="entry name" value="DNase I-like"/>
    <property type="match status" value="1"/>
</dbReference>
<proteinExistence type="predicted"/>